<comment type="caution">
    <text evidence="2">The sequence shown here is derived from an EMBL/GenBank/DDBJ whole genome shotgun (WGS) entry which is preliminary data.</text>
</comment>
<proteinExistence type="predicted"/>
<feature type="transmembrane region" description="Helical" evidence="1">
    <location>
        <begin position="12"/>
        <end position="33"/>
    </location>
</feature>
<dbReference type="AlphaFoldDB" id="A0A8T3CQ29"/>
<feature type="transmembrane region" description="Helical" evidence="1">
    <location>
        <begin position="174"/>
        <end position="196"/>
    </location>
</feature>
<protein>
    <submittedName>
        <fullName evidence="2">Uncharacterized protein</fullName>
    </submittedName>
</protein>
<sequence>MPSAQYSQTDQIITAVNQVVFYTFFIPVPISTIYTSGSWLYPAMILWRLALLFACGKLGEASINEENKKGTCTYYVQRMEAKNMECFKVMGGNTVACNTEGVSTDLCCITQQFPYINIQWTTEVDITCKNETFDDQLTGTAQDCGADQESIKCNKKFAPTPGNQRRSTEEKKNCALVSKAGYGWLSMSLLLLFLMLTY</sequence>
<organism evidence="2 3">
    <name type="scientific">Albula goreensis</name>
    <dbReference type="NCBI Taxonomy" id="1534307"/>
    <lineage>
        <taxon>Eukaryota</taxon>
        <taxon>Metazoa</taxon>
        <taxon>Chordata</taxon>
        <taxon>Craniata</taxon>
        <taxon>Vertebrata</taxon>
        <taxon>Euteleostomi</taxon>
        <taxon>Actinopterygii</taxon>
        <taxon>Neopterygii</taxon>
        <taxon>Teleostei</taxon>
        <taxon>Albuliformes</taxon>
        <taxon>Albulidae</taxon>
        <taxon>Albula</taxon>
    </lineage>
</organism>
<dbReference type="Proteomes" id="UP000829720">
    <property type="component" value="Unassembled WGS sequence"/>
</dbReference>
<accession>A0A8T3CQ29</accession>
<name>A0A8T3CQ29_9TELE</name>
<evidence type="ECO:0000256" key="1">
    <source>
        <dbReference type="SAM" id="Phobius"/>
    </source>
</evidence>
<keyword evidence="3" id="KW-1185">Reference proteome</keyword>
<feature type="transmembrane region" description="Helical" evidence="1">
    <location>
        <begin position="39"/>
        <end position="59"/>
    </location>
</feature>
<evidence type="ECO:0000313" key="3">
    <source>
        <dbReference type="Proteomes" id="UP000829720"/>
    </source>
</evidence>
<gene>
    <name evidence="2" type="ORF">AGOR_G00203730</name>
</gene>
<keyword evidence="1" id="KW-0812">Transmembrane</keyword>
<keyword evidence="1" id="KW-1133">Transmembrane helix</keyword>
<dbReference type="EMBL" id="JAERUA010000019">
    <property type="protein sequence ID" value="KAI1887203.1"/>
    <property type="molecule type" value="Genomic_DNA"/>
</dbReference>
<evidence type="ECO:0000313" key="2">
    <source>
        <dbReference type="EMBL" id="KAI1887203.1"/>
    </source>
</evidence>
<keyword evidence="1" id="KW-0472">Membrane</keyword>
<dbReference type="OrthoDB" id="10437559at2759"/>
<reference evidence="2" key="1">
    <citation type="submission" date="2021-01" db="EMBL/GenBank/DDBJ databases">
        <authorList>
            <person name="Zahm M."/>
            <person name="Roques C."/>
            <person name="Cabau C."/>
            <person name="Klopp C."/>
            <person name="Donnadieu C."/>
            <person name="Jouanno E."/>
            <person name="Lampietro C."/>
            <person name="Louis A."/>
            <person name="Herpin A."/>
            <person name="Echchiki A."/>
            <person name="Berthelot C."/>
            <person name="Parey E."/>
            <person name="Roest-Crollius H."/>
            <person name="Braasch I."/>
            <person name="Postlethwait J."/>
            <person name="Bobe J."/>
            <person name="Montfort J."/>
            <person name="Bouchez O."/>
            <person name="Begum T."/>
            <person name="Mejri S."/>
            <person name="Adams A."/>
            <person name="Chen W.-J."/>
            <person name="Guiguen Y."/>
        </authorList>
    </citation>
    <scope>NUCLEOTIDE SEQUENCE</scope>
    <source>
        <tissue evidence="2">Blood</tissue>
    </source>
</reference>